<evidence type="ECO:0000313" key="1">
    <source>
        <dbReference type="EMBL" id="KAJ9107343.1"/>
    </source>
</evidence>
<protein>
    <submittedName>
        <fullName evidence="1">Uncharacterized protein</fullName>
    </submittedName>
</protein>
<dbReference type="EMBL" id="JASBWT010000002">
    <property type="protein sequence ID" value="KAJ9107343.1"/>
    <property type="molecule type" value="Genomic_DNA"/>
</dbReference>
<reference evidence="1" key="1">
    <citation type="submission" date="2023-04" db="EMBL/GenBank/DDBJ databases">
        <title>Draft Genome sequencing of Naganishia species isolated from polar environments using Oxford Nanopore Technology.</title>
        <authorList>
            <person name="Leo P."/>
            <person name="Venkateswaran K."/>
        </authorList>
    </citation>
    <scope>NUCLEOTIDE SEQUENCE</scope>
    <source>
        <strain evidence="1">MNA-CCFEE 5423</strain>
    </source>
</reference>
<proteinExistence type="predicted"/>
<dbReference type="Proteomes" id="UP001227268">
    <property type="component" value="Unassembled WGS sequence"/>
</dbReference>
<comment type="caution">
    <text evidence="1">The sequence shown here is derived from an EMBL/GenBank/DDBJ whole genome shotgun (WGS) entry which is preliminary data.</text>
</comment>
<organism evidence="1 2">
    <name type="scientific">Naganishia friedmannii</name>
    <dbReference type="NCBI Taxonomy" id="89922"/>
    <lineage>
        <taxon>Eukaryota</taxon>
        <taxon>Fungi</taxon>
        <taxon>Dikarya</taxon>
        <taxon>Basidiomycota</taxon>
        <taxon>Agaricomycotina</taxon>
        <taxon>Tremellomycetes</taxon>
        <taxon>Filobasidiales</taxon>
        <taxon>Filobasidiaceae</taxon>
        <taxon>Naganishia</taxon>
    </lineage>
</organism>
<evidence type="ECO:0000313" key="2">
    <source>
        <dbReference type="Proteomes" id="UP001227268"/>
    </source>
</evidence>
<accession>A0ACC2W7F5</accession>
<name>A0ACC2W7F5_9TREE</name>
<sequence length="515" mass="56195">MSPAPTPPQIGQKTTPLRAPLGSSGDTQTDVQNLLDYLLARGKYASTDGGSSAEKAENGVGMLRGLADDDSQVKVEQFEVGTDTYSLLCAMLIHLYSALQQFGQSNPTYLLTITSPSSSEAHKFVLRRKPSGRLISSTAHRIEREYLILSRLTAYNASLTASQGNSNGAATTYPDLVPVPKVYGYCADPTIVGAEFYVMDYLQGRIFEDVRLTVIPDLEERRKIWMAAIKALTLLSTIPPETLGFPKTFAPPAHKPAFFPRQVNSLLKVSAAQAATPLPTPAPTRTSIGDIEGSKEMVPYLRSGAARLAAFEQEKGVFSVVHGDFKMDNLIYHPTEPRVIGILDWELCTLGSPLSDLANLLLPYSIAVSSIPRELRPDSNSGKPASNLLQALKHLTPTQLAGLPTCEELEREWIRQMNKGTNWHLQRHNGGEGLSTRMVEWEWPIPGLDFVRSWMLWRLAIIAQGISARAALGQASSAHATTSNESFDLFGRLALAVKRDDKDAVPGTGEVKAKL</sequence>
<gene>
    <name evidence="1" type="ORF">QFC21_000793</name>
</gene>
<keyword evidence="2" id="KW-1185">Reference proteome</keyword>